<proteinExistence type="predicted"/>
<reference evidence="2" key="1">
    <citation type="submission" date="2023-06" db="EMBL/GenBank/DDBJ databases">
        <title>Phylogenetic Diversity of Rhizobium strains.</title>
        <authorList>
            <person name="Moura F.T."/>
            <person name="Helene L.C.F."/>
            <person name="Hungria M."/>
        </authorList>
    </citation>
    <scope>NUCLEOTIDE SEQUENCE</scope>
    <source>
        <strain evidence="2">CCGE524</strain>
    </source>
</reference>
<gene>
    <name evidence="2" type="ORF">PY650_04560</name>
</gene>
<accession>A0ABT7KAF6</accession>
<evidence type="ECO:0000313" key="2">
    <source>
        <dbReference type="EMBL" id="MDL2404943.1"/>
    </source>
</evidence>
<name>A0ABT7KAF6_9HYPH</name>
<dbReference type="EMBL" id="JARFYN010000004">
    <property type="protein sequence ID" value="MDL2404943.1"/>
    <property type="molecule type" value="Genomic_DNA"/>
</dbReference>
<keyword evidence="3" id="KW-1185">Reference proteome</keyword>
<evidence type="ECO:0000313" key="3">
    <source>
        <dbReference type="Proteomes" id="UP001172630"/>
    </source>
</evidence>
<sequence>MPADYAGARSLWETTEVVGLSSADEKHAILAGLARNPGPSFVAEDERNIVGTILVGHDGRRGLIHHLAVCASQRRQGIAKHLLDSGIAALGGAQIE</sequence>
<organism evidence="2 3">
    <name type="scientific">Rhizobium calliandrae</name>
    <dbReference type="NCBI Taxonomy" id="1312182"/>
    <lineage>
        <taxon>Bacteria</taxon>
        <taxon>Pseudomonadati</taxon>
        <taxon>Pseudomonadota</taxon>
        <taxon>Alphaproteobacteria</taxon>
        <taxon>Hyphomicrobiales</taxon>
        <taxon>Rhizobiaceae</taxon>
        <taxon>Rhizobium/Agrobacterium group</taxon>
        <taxon>Rhizobium</taxon>
    </lineage>
</organism>
<protein>
    <submittedName>
        <fullName evidence="2">GNAT family N-acetyltransferase</fullName>
        <ecNumber evidence="2">2.3.1.-</ecNumber>
    </submittedName>
</protein>
<feature type="domain" description="N-acetyltransferase" evidence="1">
    <location>
        <begin position="1"/>
        <end position="96"/>
    </location>
</feature>
<dbReference type="Proteomes" id="UP001172630">
    <property type="component" value="Unassembled WGS sequence"/>
</dbReference>
<dbReference type="PROSITE" id="PS51186">
    <property type="entry name" value="GNAT"/>
    <property type="match status" value="1"/>
</dbReference>
<dbReference type="InterPro" id="IPR016181">
    <property type="entry name" value="Acyl_CoA_acyltransferase"/>
</dbReference>
<keyword evidence="2" id="KW-0808">Transferase</keyword>
<dbReference type="RefSeq" id="WP_285877866.1">
    <property type="nucleotide sequence ID" value="NZ_JARFYN010000004.1"/>
</dbReference>
<evidence type="ECO:0000259" key="1">
    <source>
        <dbReference type="PROSITE" id="PS51186"/>
    </source>
</evidence>
<dbReference type="CDD" id="cd04301">
    <property type="entry name" value="NAT_SF"/>
    <property type="match status" value="1"/>
</dbReference>
<dbReference type="Pfam" id="PF00583">
    <property type="entry name" value="Acetyltransf_1"/>
    <property type="match status" value="1"/>
</dbReference>
<dbReference type="GO" id="GO:0016746">
    <property type="term" value="F:acyltransferase activity"/>
    <property type="evidence" value="ECO:0007669"/>
    <property type="project" value="UniProtKB-KW"/>
</dbReference>
<dbReference type="InterPro" id="IPR000182">
    <property type="entry name" value="GNAT_dom"/>
</dbReference>
<comment type="caution">
    <text evidence="2">The sequence shown here is derived from an EMBL/GenBank/DDBJ whole genome shotgun (WGS) entry which is preliminary data.</text>
</comment>
<dbReference type="SUPFAM" id="SSF55729">
    <property type="entry name" value="Acyl-CoA N-acyltransferases (Nat)"/>
    <property type="match status" value="1"/>
</dbReference>
<keyword evidence="2" id="KW-0012">Acyltransferase</keyword>
<dbReference type="EC" id="2.3.1.-" evidence="2"/>
<dbReference type="Gene3D" id="3.40.630.30">
    <property type="match status" value="1"/>
</dbReference>